<evidence type="ECO:0000313" key="2">
    <source>
        <dbReference type="Proteomes" id="UP000324800"/>
    </source>
</evidence>
<dbReference type="Gene3D" id="1.25.10.10">
    <property type="entry name" value="Leucine-rich Repeat Variant"/>
    <property type="match status" value="1"/>
</dbReference>
<reference evidence="1 2" key="1">
    <citation type="submission" date="2019-03" db="EMBL/GenBank/DDBJ databases">
        <title>Single cell metagenomics reveals metabolic interactions within the superorganism composed of flagellate Streblomastix strix and complex community of Bacteroidetes bacteria on its surface.</title>
        <authorList>
            <person name="Treitli S.C."/>
            <person name="Kolisko M."/>
            <person name="Husnik F."/>
            <person name="Keeling P."/>
            <person name="Hampl V."/>
        </authorList>
    </citation>
    <scope>NUCLEOTIDE SEQUENCE [LARGE SCALE GENOMIC DNA]</scope>
    <source>
        <strain evidence="1">ST1C</strain>
    </source>
</reference>
<comment type="caution">
    <text evidence="1">The sequence shown here is derived from an EMBL/GenBank/DDBJ whole genome shotgun (WGS) entry which is preliminary data.</text>
</comment>
<dbReference type="InterPro" id="IPR016024">
    <property type="entry name" value="ARM-type_fold"/>
</dbReference>
<sequence length="1069" mass="121867">MRARNIEANLRKIILNRLKKWVEIEKDIEETVAIIDIFCGLACQKSNIPAIVSNNFIQNMTKFAQSPEENIQSYTLELFLILAENEVGIDPDIRQAVDEYGLLDITGTFGLEVDYRAFVQTQKWGNKKLLNTISKIINLRDLYDQSTAKKRQQILDEEMFSILYQILIEAEKEVSKSQQLGKKVPSLTLGIISNLCAFLGRVLQDHVLLINYVMQTGIPKVLIQILNNIPKYQIKGIHINAIYSLAPDGFDSHSQQIYLLGAMQFLGNAITKPNSTMNVVNSLIDLQNLVSSGLQVTNKQSQITHELSLKSQHPYFTDLQNNGFLNTLEQCMNDYSDNAKICLYASRVFTILYKGRVIPPQRLRIIISSLKRSLKSKSTTKQAYFILIDSIKFVAIQSDNHWALTEYKILQTLVSTIMSSSLKDQQEIFMLLQIIFEVGNDGMRQQVRDIMPEDKLWSLVDKKMYSLQFNKVADFGAGFQHNSVFSSFLLNESVLSLLVWYIEDKRMDQIQSIIGQLELDRKEEIIERNIEDDKWKRMKNKWDQLKKILQLVSEIKDLDLSVGAMVLVRGGVNSIYFRIPEEGINEEIASISLSALNRISSEIDGFLLYNLISSQICKWIAFILDECKRNILSITIKEQAVQYSAYVAIRGKQMAQLMEVNRFSIPFFEGKLDEALMKIILEKTKKGQQTKDTDQINKEIKLKAAIAYCCCRVQVGLEESALNTIVDLFCQQLKSLMILIQQYSQALQSNSSQQSNKDDIQEIDIKQIENTRDVLYSISSLGIEIEIVEKLINTHKIHDYIFPLIHINCTCPQSIKVPNSVAISNLISVAYFALKDIWHTIPNDQRTVVNLQHTPLKHITSLILSFSEQINANLSKQPSEFSISQTSESNCISPELMWSAICYLCSLVFKHSFAKQLIEESNVIECIVKFASMDIIPGVNSTDNINIILYSSEVIQYISKSADSILIYKLIHQLNIIKYLSKHACSPGGGGIDNDDIIGSSLRIFTNILKNLEKKKSISKEKQLLDDAKEMIEEQGLVQEDDAMIYYYDKRRAIGVVNSAYGLQQQLRY</sequence>
<accession>A0A5J4VQX5</accession>
<protein>
    <submittedName>
        <fullName evidence="1">Uncharacterized protein</fullName>
    </submittedName>
</protein>
<dbReference type="EMBL" id="SNRW01005594">
    <property type="protein sequence ID" value="KAA6384759.1"/>
    <property type="molecule type" value="Genomic_DNA"/>
</dbReference>
<dbReference type="SUPFAM" id="SSF48371">
    <property type="entry name" value="ARM repeat"/>
    <property type="match status" value="1"/>
</dbReference>
<organism evidence="1 2">
    <name type="scientific">Streblomastix strix</name>
    <dbReference type="NCBI Taxonomy" id="222440"/>
    <lineage>
        <taxon>Eukaryota</taxon>
        <taxon>Metamonada</taxon>
        <taxon>Preaxostyla</taxon>
        <taxon>Oxymonadida</taxon>
        <taxon>Streblomastigidae</taxon>
        <taxon>Streblomastix</taxon>
    </lineage>
</organism>
<evidence type="ECO:0000313" key="1">
    <source>
        <dbReference type="EMBL" id="KAA6384759.1"/>
    </source>
</evidence>
<gene>
    <name evidence="1" type="ORF">EZS28_019714</name>
</gene>
<name>A0A5J4VQX5_9EUKA</name>
<dbReference type="InterPro" id="IPR011989">
    <property type="entry name" value="ARM-like"/>
</dbReference>
<dbReference type="Proteomes" id="UP000324800">
    <property type="component" value="Unassembled WGS sequence"/>
</dbReference>
<dbReference type="AlphaFoldDB" id="A0A5J4VQX5"/>
<proteinExistence type="predicted"/>